<dbReference type="AlphaFoldDB" id="A0A4R8I5X2"/>
<dbReference type="RefSeq" id="WP_133944022.1">
    <property type="nucleotide sequence ID" value="NZ_SOEO01000002.1"/>
</dbReference>
<dbReference type="Proteomes" id="UP000295313">
    <property type="component" value="Unassembled WGS sequence"/>
</dbReference>
<proteinExistence type="predicted"/>
<accession>A0A4R8I5X2</accession>
<evidence type="ECO:0000313" key="1">
    <source>
        <dbReference type="EMBL" id="TDX83969.1"/>
    </source>
</evidence>
<dbReference type="EMBL" id="SOEO01000002">
    <property type="protein sequence ID" value="TDX83969.1"/>
    <property type="molecule type" value="Genomic_DNA"/>
</dbReference>
<gene>
    <name evidence="1" type="ORF">B0I22_1557</name>
</gene>
<protein>
    <submittedName>
        <fullName evidence="1">Uncharacterized protein</fullName>
    </submittedName>
</protein>
<reference evidence="1 2" key="1">
    <citation type="submission" date="2019-03" db="EMBL/GenBank/DDBJ databases">
        <title>Genomic Encyclopedia of Type Strains, Phase III (KMG-III): the genomes of soil and plant-associated and newly described type strains.</title>
        <authorList>
            <person name="Whitman W."/>
        </authorList>
    </citation>
    <scope>NUCLEOTIDE SEQUENCE [LARGE SCALE GENOMIC DNA]</scope>
    <source>
        <strain evidence="1 2">CGMCC 1.12802</strain>
    </source>
</reference>
<sequence>MGNDFNKESFAPSTENGLISINGKGKEITGKTVEVFRSFDSEGIEVGRLEIIVTDMDQKELRLGNLVNHSVLGIVEIIGVGKDYIHCLYNGETHYESINSFFPIPLTEEWLLKFGFISCDFRETYDPNDKFSEDFSYTLDSGLSNREFVCYPYNGWYIEIGQYAQIKEKLKIKFVHHFQNIYFDMTEKELEIK</sequence>
<comment type="caution">
    <text evidence="1">The sequence shown here is derived from an EMBL/GenBank/DDBJ whole genome shotgun (WGS) entry which is preliminary data.</text>
</comment>
<dbReference type="OrthoDB" id="956134at2"/>
<organism evidence="1 2">
    <name type="scientific">Epilithonimonas xixisoli</name>
    <dbReference type="NCBI Taxonomy" id="1476462"/>
    <lineage>
        <taxon>Bacteria</taxon>
        <taxon>Pseudomonadati</taxon>
        <taxon>Bacteroidota</taxon>
        <taxon>Flavobacteriia</taxon>
        <taxon>Flavobacteriales</taxon>
        <taxon>Weeksellaceae</taxon>
        <taxon>Chryseobacterium group</taxon>
        <taxon>Epilithonimonas</taxon>
    </lineage>
</organism>
<keyword evidence="2" id="KW-1185">Reference proteome</keyword>
<name>A0A4R8I5X2_9FLAO</name>
<evidence type="ECO:0000313" key="2">
    <source>
        <dbReference type="Proteomes" id="UP000295313"/>
    </source>
</evidence>